<evidence type="ECO:0000313" key="2">
    <source>
        <dbReference type="EMBL" id="QHT86105.1"/>
    </source>
</evidence>
<dbReference type="PROSITE" id="PS50011">
    <property type="entry name" value="PROTEIN_KINASE_DOM"/>
    <property type="match status" value="1"/>
</dbReference>
<reference evidence="2" key="1">
    <citation type="journal article" date="2020" name="Nature">
        <title>Giant virus diversity and host interactions through global metagenomics.</title>
        <authorList>
            <person name="Schulz F."/>
            <person name="Roux S."/>
            <person name="Paez-Espino D."/>
            <person name="Jungbluth S."/>
            <person name="Walsh D.A."/>
            <person name="Denef V.J."/>
            <person name="McMahon K.D."/>
            <person name="Konstantinidis K.T."/>
            <person name="Eloe-Fadrosh E.A."/>
            <person name="Kyrpides N.C."/>
            <person name="Woyke T."/>
        </authorList>
    </citation>
    <scope>NUCLEOTIDE SEQUENCE</scope>
    <source>
        <strain evidence="2">GVMAG-M-3300023184-184</strain>
    </source>
</reference>
<dbReference type="InterPro" id="IPR011009">
    <property type="entry name" value="Kinase-like_dom_sf"/>
</dbReference>
<dbReference type="AlphaFoldDB" id="A0A6C0I123"/>
<dbReference type="InterPro" id="IPR000719">
    <property type="entry name" value="Prot_kinase_dom"/>
</dbReference>
<protein>
    <recommendedName>
        <fullName evidence="1">Protein kinase domain-containing protein</fullName>
    </recommendedName>
</protein>
<dbReference type="GO" id="GO:0004672">
    <property type="term" value="F:protein kinase activity"/>
    <property type="evidence" value="ECO:0007669"/>
    <property type="project" value="InterPro"/>
</dbReference>
<dbReference type="PROSITE" id="PS00108">
    <property type="entry name" value="PROTEIN_KINASE_ST"/>
    <property type="match status" value="1"/>
</dbReference>
<proteinExistence type="predicted"/>
<accession>A0A6C0I123</accession>
<sequence>MSIFYNMSSIESNPSEVIGEGSYGCIHKPSLICKDNKKISYKNKISKLLLTEYAIRELKEYMLISETDKKNQYFLGIPNLCKIKPSKLALKAIKKCKRLTKKHKISEKLIDNYSLLIMNDGGIDLEQFGLKCKKLEINNINQTKIYDFWKESGRILNGLLVFQTHNIIHFDLKPQNIVYNEKTNRINFIDFGHMRKITDAITDANNNSNRLIESAFWNYPFEIQFLNKSKYIETAQLSMEGKKEWMYNFLSDLQNRENSEFVIAYETFMEIFTENLSNEDRLQIDKQYKYDFYKMLSQQILIENYEKNVEKSIKTIDVYGIGLAFKFVLNYTSHLLPKNFTDKMNEICYFMTTPDLSKRYMIKEIISQQTEALKLL</sequence>
<evidence type="ECO:0000259" key="1">
    <source>
        <dbReference type="PROSITE" id="PS50011"/>
    </source>
</evidence>
<name>A0A6C0I123_9ZZZZ</name>
<dbReference type="Gene3D" id="1.10.510.10">
    <property type="entry name" value="Transferase(Phosphotransferase) domain 1"/>
    <property type="match status" value="1"/>
</dbReference>
<feature type="domain" description="Protein kinase" evidence="1">
    <location>
        <begin position="12"/>
        <end position="376"/>
    </location>
</feature>
<dbReference type="SUPFAM" id="SSF56112">
    <property type="entry name" value="Protein kinase-like (PK-like)"/>
    <property type="match status" value="1"/>
</dbReference>
<dbReference type="InterPro" id="IPR008271">
    <property type="entry name" value="Ser/Thr_kinase_AS"/>
</dbReference>
<organism evidence="2">
    <name type="scientific">viral metagenome</name>
    <dbReference type="NCBI Taxonomy" id="1070528"/>
    <lineage>
        <taxon>unclassified sequences</taxon>
        <taxon>metagenomes</taxon>
        <taxon>organismal metagenomes</taxon>
    </lineage>
</organism>
<dbReference type="EMBL" id="MN740058">
    <property type="protein sequence ID" value="QHT86105.1"/>
    <property type="molecule type" value="Genomic_DNA"/>
</dbReference>
<dbReference type="GO" id="GO:0005524">
    <property type="term" value="F:ATP binding"/>
    <property type="evidence" value="ECO:0007669"/>
    <property type="project" value="InterPro"/>
</dbReference>